<dbReference type="PROSITE" id="PS01361">
    <property type="entry name" value="ZF_DOF_1"/>
    <property type="match status" value="1"/>
</dbReference>
<dbReference type="PANTHER" id="PTHR31992">
    <property type="entry name" value="DOF ZINC FINGER PROTEIN DOF1.4-RELATED"/>
    <property type="match status" value="1"/>
</dbReference>
<feature type="region of interest" description="Disordered" evidence="10">
    <location>
        <begin position="1"/>
        <end position="39"/>
    </location>
</feature>
<keyword evidence="3 9" id="KW-0862">Zinc</keyword>
<keyword evidence="1 9" id="KW-0479">Metal-binding</keyword>
<evidence type="ECO:0000256" key="1">
    <source>
        <dbReference type="ARBA" id="ARBA00022723"/>
    </source>
</evidence>
<name>A0A9N7NY22_STRHE</name>
<proteinExistence type="predicted"/>
<evidence type="ECO:0000256" key="4">
    <source>
        <dbReference type="ARBA" id="ARBA00023015"/>
    </source>
</evidence>
<evidence type="ECO:0000256" key="3">
    <source>
        <dbReference type="ARBA" id="ARBA00022833"/>
    </source>
</evidence>
<dbReference type="GO" id="GO:0003677">
    <property type="term" value="F:DNA binding"/>
    <property type="evidence" value="ECO:0007669"/>
    <property type="project" value="UniProtKB-UniRule"/>
</dbReference>
<evidence type="ECO:0000256" key="10">
    <source>
        <dbReference type="SAM" id="MobiDB-lite"/>
    </source>
</evidence>
<dbReference type="GO" id="GO:0008270">
    <property type="term" value="F:zinc ion binding"/>
    <property type="evidence" value="ECO:0007669"/>
    <property type="project" value="UniProtKB-KW"/>
</dbReference>
<comment type="caution">
    <text evidence="12">The sequence shown here is derived from an EMBL/GenBank/DDBJ whole genome shotgun (WGS) entry which is preliminary data.</text>
</comment>
<keyword evidence="4 9" id="KW-0805">Transcription regulation</keyword>
<keyword evidence="6 9" id="KW-0804">Transcription</keyword>
<dbReference type="GO" id="GO:0003700">
    <property type="term" value="F:DNA-binding transcription factor activity"/>
    <property type="evidence" value="ECO:0007669"/>
    <property type="project" value="UniProtKB-UniRule"/>
</dbReference>
<dbReference type="GO" id="GO:0005634">
    <property type="term" value="C:nucleus"/>
    <property type="evidence" value="ECO:0007669"/>
    <property type="project" value="UniProtKB-SubCell"/>
</dbReference>
<dbReference type="PROSITE" id="PS50884">
    <property type="entry name" value="ZF_DOF_2"/>
    <property type="match status" value="1"/>
</dbReference>
<feature type="region of interest" description="Disordered" evidence="10">
    <location>
        <begin position="92"/>
        <end position="117"/>
    </location>
</feature>
<evidence type="ECO:0000256" key="8">
    <source>
        <dbReference type="PROSITE-ProRule" id="PRU00071"/>
    </source>
</evidence>
<evidence type="ECO:0000313" key="13">
    <source>
        <dbReference type="Proteomes" id="UP001153555"/>
    </source>
</evidence>
<dbReference type="InterPro" id="IPR045174">
    <property type="entry name" value="Dof"/>
</dbReference>
<sequence>MIQELLGGNNVGPIKSDQKPKLTTSPPTSSSSAATAATAAAPTENLRCPRCDSSNTKFCYYNNYNLTQPRHFCKTCRRYWTKGGALRNVPIGGGCRKNRSASTAAGKSPSGRPKSAASSDFIKMGLFSGFDHAPPDPTLLWAAPPQTNYNFLSLLRANQNPNTYPTHSTNNNNNTENSISMKEEGYNGNFLFGFDPARLPSGLPGPFHGHGESQNNGLHELYQRLRSPPASCYYNESSPLVLGNMGSANSSTAANSGILESAPVGTAGELGFWNAGLSWPADLPTTTNGAYH</sequence>
<dbReference type="AlphaFoldDB" id="A0A9N7NY22"/>
<feature type="compositionally biased region" description="Low complexity" evidence="10">
    <location>
        <begin position="23"/>
        <end position="39"/>
    </location>
</feature>
<keyword evidence="2 8" id="KW-0863">Zinc-finger</keyword>
<dbReference type="Proteomes" id="UP001153555">
    <property type="component" value="Unassembled WGS sequence"/>
</dbReference>
<evidence type="ECO:0000313" key="12">
    <source>
        <dbReference type="EMBL" id="CAA0840919.1"/>
    </source>
</evidence>
<evidence type="ECO:0000256" key="6">
    <source>
        <dbReference type="ARBA" id="ARBA00023163"/>
    </source>
</evidence>
<dbReference type="OrthoDB" id="1927254at2759"/>
<evidence type="ECO:0000256" key="9">
    <source>
        <dbReference type="RuleBase" id="RU369094"/>
    </source>
</evidence>
<comment type="function">
    <text evidence="9">Transcription factor that binds specifically to a 5'-AA[AG]G-3' consensus core sequence.</text>
</comment>
<evidence type="ECO:0000256" key="7">
    <source>
        <dbReference type="ARBA" id="ARBA00023242"/>
    </source>
</evidence>
<evidence type="ECO:0000256" key="5">
    <source>
        <dbReference type="ARBA" id="ARBA00023125"/>
    </source>
</evidence>
<gene>
    <name evidence="12" type="ORF">SHERM_06954</name>
</gene>
<dbReference type="PANTHER" id="PTHR31992:SF313">
    <property type="entry name" value="DOF ZINC FINGER PROTEIN DOF5.7"/>
    <property type="match status" value="1"/>
</dbReference>
<dbReference type="InterPro" id="IPR003851">
    <property type="entry name" value="Znf_Dof"/>
</dbReference>
<accession>A0A9N7NY22</accession>
<evidence type="ECO:0000256" key="2">
    <source>
        <dbReference type="ARBA" id="ARBA00022771"/>
    </source>
</evidence>
<comment type="subcellular location">
    <subcellularLocation>
        <location evidence="8 9">Nucleus</location>
    </subcellularLocation>
</comment>
<feature type="domain" description="Dof-type" evidence="11">
    <location>
        <begin position="46"/>
        <end position="100"/>
    </location>
</feature>
<keyword evidence="13" id="KW-1185">Reference proteome</keyword>
<keyword evidence="7 8" id="KW-0539">Nucleus</keyword>
<evidence type="ECO:0000259" key="11">
    <source>
        <dbReference type="PROSITE" id="PS50884"/>
    </source>
</evidence>
<dbReference type="Pfam" id="PF02701">
    <property type="entry name" value="Zn_ribbon_Dof"/>
    <property type="match status" value="1"/>
</dbReference>
<dbReference type="EMBL" id="CACSLK010034050">
    <property type="protein sequence ID" value="CAA0840919.1"/>
    <property type="molecule type" value="Genomic_DNA"/>
</dbReference>
<protein>
    <recommendedName>
        <fullName evidence="9">Dof zinc finger protein</fullName>
    </recommendedName>
</protein>
<organism evidence="12 13">
    <name type="scientific">Striga hermonthica</name>
    <name type="common">Purple witchweed</name>
    <name type="synonym">Buchnera hermonthica</name>
    <dbReference type="NCBI Taxonomy" id="68872"/>
    <lineage>
        <taxon>Eukaryota</taxon>
        <taxon>Viridiplantae</taxon>
        <taxon>Streptophyta</taxon>
        <taxon>Embryophyta</taxon>
        <taxon>Tracheophyta</taxon>
        <taxon>Spermatophyta</taxon>
        <taxon>Magnoliopsida</taxon>
        <taxon>eudicotyledons</taxon>
        <taxon>Gunneridae</taxon>
        <taxon>Pentapetalae</taxon>
        <taxon>asterids</taxon>
        <taxon>lamiids</taxon>
        <taxon>Lamiales</taxon>
        <taxon>Orobanchaceae</taxon>
        <taxon>Buchnereae</taxon>
        <taxon>Striga</taxon>
    </lineage>
</organism>
<reference evidence="12" key="1">
    <citation type="submission" date="2019-12" db="EMBL/GenBank/DDBJ databases">
        <authorList>
            <person name="Scholes J."/>
        </authorList>
    </citation>
    <scope>NUCLEOTIDE SEQUENCE</scope>
</reference>
<keyword evidence="5 8" id="KW-0238">DNA-binding</keyword>